<comment type="caution">
    <text evidence="1">The sequence shown here is derived from an EMBL/GenBank/DDBJ whole genome shotgun (WGS) entry which is preliminary data.</text>
</comment>
<name>A0ACC5R1I5_9HYPH</name>
<dbReference type="EMBL" id="JAENHL010000006">
    <property type="protein sequence ID" value="MBK1866503.1"/>
    <property type="molecule type" value="Genomic_DNA"/>
</dbReference>
<reference evidence="1" key="1">
    <citation type="submission" date="2021-01" db="EMBL/GenBank/DDBJ databases">
        <authorList>
            <person name="Sun Q."/>
        </authorList>
    </citation>
    <scope>NUCLEOTIDE SEQUENCE</scope>
    <source>
        <strain evidence="1">YIM B02566</strain>
    </source>
</reference>
<evidence type="ECO:0000313" key="2">
    <source>
        <dbReference type="Proteomes" id="UP000616151"/>
    </source>
</evidence>
<accession>A0ACC5R1I5</accession>
<organism evidence="1 2">
    <name type="scientific">Taklimakanibacter albus</name>
    <dbReference type="NCBI Taxonomy" id="2800327"/>
    <lineage>
        <taxon>Bacteria</taxon>
        <taxon>Pseudomonadati</taxon>
        <taxon>Pseudomonadota</taxon>
        <taxon>Alphaproteobacteria</taxon>
        <taxon>Hyphomicrobiales</taxon>
        <taxon>Aestuariivirgaceae</taxon>
        <taxon>Taklimakanibacter</taxon>
    </lineage>
</organism>
<sequence length="263" mass="28765">MPSLETPVTQVEEREGGSATSRALELLETIARSGRALALPEMAALLDLPKPTVHRLCQKLEGEGYLTREPGGRRYTVGRRLLRLGLDVMRSGATFDRRAILEKLVNEIGETCNFTALAGHEVLYLDRVEARWPLRLHLEPGSRVPLHCTASGKLFLSALPPERRDKLLDALDLSAYTPTTLTSRAALEQEFAAIRAQGYSLDREEFLLGLVAIAVPVVDTQGTTLAAIACHAPSARFSLEKAIVHLPLLQEAAKRMAATLPES</sequence>
<evidence type="ECO:0000313" key="1">
    <source>
        <dbReference type="EMBL" id="MBK1866503.1"/>
    </source>
</evidence>
<gene>
    <name evidence="1" type="ORF">JHL16_09085</name>
</gene>
<protein>
    <submittedName>
        <fullName evidence="1">IclR family transcriptional regulator</fullName>
    </submittedName>
</protein>
<keyword evidence="2" id="KW-1185">Reference proteome</keyword>
<dbReference type="Proteomes" id="UP000616151">
    <property type="component" value="Unassembled WGS sequence"/>
</dbReference>
<proteinExistence type="predicted"/>